<feature type="domain" description="GerMN" evidence="2">
    <location>
        <begin position="86"/>
        <end position="178"/>
    </location>
</feature>
<keyword evidence="1" id="KW-0732">Signal</keyword>
<comment type="caution">
    <text evidence="3">The sequence shown here is derived from an EMBL/GenBank/DDBJ whole genome shotgun (WGS) entry which is preliminary data.</text>
</comment>
<protein>
    <recommendedName>
        <fullName evidence="2">GerMN domain-containing protein</fullName>
    </recommendedName>
</protein>
<feature type="chain" id="PRO_5039519213" description="GerMN domain-containing protein" evidence="1">
    <location>
        <begin position="26"/>
        <end position="347"/>
    </location>
</feature>
<feature type="domain" description="GerMN" evidence="2">
    <location>
        <begin position="239"/>
        <end position="326"/>
    </location>
</feature>
<dbReference type="SMART" id="SM00909">
    <property type="entry name" value="Germane"/>
    <property type="match status" value="2"/>
</dbReference>
<accession>A0A5R9GGD5</accession>
<gene>
    <name evidence="3" type="ORF">FE782_04225</name>
</gene>
<evidence type="ECO:0000313" key="3">
    <source>
        <dbReference type="EMBL" id="TLS53486.1"/>
    </source>
</evidence>
<reference evidence="3 4" key="1">
    <citation type="submission" date="2019-05" db="EMBL/GenBank/DDBJ databases">
        <authorList>
            <person name="Narsing Rao M.P."/>
            <person name="Li W.J."/>
        </authorList>
    </citation>
    <scope>NUCLEOTIDE SEQUENCE [LARGE SCALE GENOMIC DNA]</scope>
    <source>
        <strain evidence="3 4">SYSU_K30003</strain>
    </source>
</reference>
<dbReference type="PROSITE" id="PS51257">
    <property type="entry name" value="PROKAR_LIPOPROTEIN"/>
    <property type="match status" value="1"/>
</dbReference>
<sequence length="347" mass="36469">MNRNKKVGWISIIASVGILSGCSLSGTTGSTPIDPPQELTGEGEGAAIAASAEAATSFNATLFARDADGYVAPLSVKLPFETPDVAKRTLQYMVKGGPGEDLMPEGFSALLPEGTEIISLDIDTTTKTATIDFNEAFLAYDEADERQILEGVTWAMTSYPSVEYVQLWVGGKALKEMPVAKTPLAAPLSRKFGINVERASGVEFSRATPVTLYFLNQTADSFTYYVPVTRLIDLTDDVASATVAELVKGPLDTSKLEAVFLPTESAESTVSLTGDNVAVDLDAALAGSGAKLPVEGLQAVVLSLTETTPAKSVQITVDGAAQVIATDDKDYGAQPVARPKALNPLEL</sequence>
<dbReference type="OrthoDB" id="1715058at2"/>
<dbReference type="RefSeq" id="WP_138192804.1">
    <property type="nucleotide sequence ID" value="NZ_VCIW01000002.1"/>
</dbReference>
<feature type="signal peptide" evidence="1">
    <location>
        <begin position="1"/>
        <end position="25"/>
    </location>
</feature>
<keyword evidence="4" id="KW-1185">Reference proteome</keyword>
<dbReference type="InterPro" id="IPR019606">
    <property type="entry name" value="GerMN"/>
</dbReference>
<dbReference type="AlphaFoldDB" id="A0A5R9GGD5"/>
<proteinExistence type="predicted"/>
<organism evidence="3 4">
    <name type="scientific">Paenibacillus antri</name>
    <dbReference type="NCBI Taxonomy" id="2582848"/>
    <lineage>
        <taxon>Bacteria</taxon>
        <taxon>Bacillati</taxon>
        <taxon>Bacillota</taxon>
        <taxon>Bacilli</taxon>
        <taxon>Bacillales</taxon>
        <taxon>Paenibacillaceae</taxon>
        <taxon>Paenibacillus</taxon>
    </lineage>
</organism>
<evidence type="ECO:0000313" key="4">
    <source>
        <dbReference type="Proteomes" id="UP000309676"/>
    </source>
</evidence>
<name>A0A5R9GGD5_9BACL</name>
<dbReference type="Pfam" id="PF10646">
    <property type="entry name" value="Germane"/>
    <property type="match status" value="2"/>
</dbReference>
<evidence type="ECO:0000256" key="1">
    <source>
        <dbReference type="SAM" id="SignalP"/>
    </source>
</evidence>
<evidence type="ECO:0000259" key="2">
    <source>
        <dbReference type="SMART" id="SM00909"/>
    </source>
</evidence>
<dbReference type="Proteomes" id="UP000309676">
    <property type="component" value="Unassembled WGS sequence"/>
</dbReference>
<dbReference type="EMBL" id="VCIW01000002">
    <property type="protein sequence ID" value="TLS53486.1"/>
    <property type="molecule type" value="Genomic_DNA"/>
</dbReference>